<gene>
    <name evidence="2" type="ORF">BaRGS_00029545</name>
</gene>
<comment type="caution">
    <text evidence="2">The sequence shown here is derived from an EMBL/GenBank/DDBJ whole genome shotgun (WGS) entry which is preliminary data.</text>
</comment>
<dbReference type="Proteomes" id="UP001519460">
    <property type="component" value="Unassembled WGS sequence"/>
</dbReference>
<name>A0ABD0JWW7_9CAEN</name>
<feature type="region of interest" description="Disordered" evidence="1">
    <location>
        <begin position="23"/>
        <end position="74"/>
    </location>
</feature>
<reference evidence="2 3" key="1">
    <citation type="journal article" date="2023" name="Sci. Data">
        <title>Genome assembly of the Korean intertidal mud-creeper Batillaria attramentaria.</title>
        <authorList>
            <person name="Patra A.K."/>
            <person name="Ho P.T."/>
            <person name="Jun S."/>
            <person name="Lee S.J."/>
            <person name="Kim Y."/>
            <person name="Won Y.J."/>
        </authorList>
    </citation>
    <scope>NUCLEOTIDE SEQUENCE [LARGE SCALE GENOMIC DNA]</scope>
    <source>
        <strain evidence="2">Wonlab-2016</strain>
    </source>
</reference>
<evidence type="ECO:0000313" key="3">
    <source>
        <dbReference type="Proteomes" id="UP001519460"/>
    </source>
</evidence>
<organism evidence="2 3">
    <name type="scientific">Batillaria attramentaria</name>
    <dbReference type="NCBI Taxonomy" id="370345"/>
    <lineage>
        <taxon>Eukaryota</taxon>
        <taxon>Metazoa</taxon>
        <taxon>Spiralia</taxon>
        <taxon>Lophotrochozoa</taxon>
        <taxon>Mollusca</taxon>
        <taxon>Gastropoda</taxon>
        <taxon>Caenogastropoda</taxon>
        <taxon>Sorbeoconcha</taxon>
        <taxon>Cerithioidea</taxon>
        <taxon>Batillariidae</taxon>
        <taxon>Batillaria</taxon>
    </lineage>
</organism>
<keyword evidence="3" id="KW-1185">Reference proteome</keyword>
<dbReference type="AlphaFoldDB" id="A0ABD0JWW7"/>
<feature type="non-terminal residue" evidence="2">
    <location>
        <position position="74"/>
    </location>
</feature>
<accession>A0ABD0JWW7</accession>
<proteinExistence type="predicted"/>
<dbReference type="EMBL" id="JACVVK020000308">
    <property type="protein sequence ID" value="KAK7479201.1"/>
    <property type="molecule type" value="Genomic_DNA"/>
</dbReference>
<feature type="non-terminal residue" evidence="2">
    <location>
        <position position="1"/>
    </location>
</feature>
<protein>
    <submittedName>
        <fullName evidence="2">Uncharacterized protein</fullName>
    </submittedName>
</protein>
<sequence>GAGERRVLGNPCLRSRDLVSLSPCTVSPVSQGRRKTQRRKDNKRSAVEQGARGLTKHSGRTAGRYVNQGSNRSN</sequence>
<evidence type="ECO:0000313" key="2">
    <source>
        <dbReference type="EMBL" id="KAK7479201.1"/>
    </source>
</evidence>
<evidence type="ECO:0000256" key="1">
    <source>
        <dbReference type="SAM" id="MobiDB-lite"/>
    </source>
</evidence>
<feature type="compositionally biased region" description="Basic residues" evidence="1">
    <location>
        <begin position="32"/>
        <end position="42"/>
    </location>
</feature>